<dbReference type="SMART" id="SM00105">
    <property type="entry name" value="ArfGap"/>
    <property type="match status" value="1"/>
</dbReference>
<dbReference type="SUPFAM" id="SSF50156">
    <property type="entry name" value="PDZ domain-like"/>
    <property type="match status" value="2"/>
</dbReference>
<reference evidence="8 9" key="1">
    <citation type="journal article" date="2014" name="Genome Biol. Evol.">
        <title>The secreted proteins of Achlya hypogyna and Thraustotheca clavata identify the ancestral oomycete secretome and reveal gene acquisitions by horizontal gene transfer.</title>
        <authorList>
            <person name="Misner I."/>
            <person name="Blouin N."/>
            <person name="Leonard G."/>
            <person name="Richards T.A."/>
            <person name="Lane C.E."/>
        </authorList>
    </citation>
    <scope>NUCLEOTIDE SEQUENCE [LARGE SCALE GENOMIC DNA]</scope>
    <source>
        <strain evidence="8 9">ATCC 34112</strain>
    </source>
</reference>
<evidence type="ECO:0000256" key="3">
    <source>
        <dbReference type="ARBA" id="ARBA00022771"/>
    </source>
</evidence>
<feature type="domain" description="PDZ" evidence="6">
    <location>
        <begin position="316"/>
        <end position="391"/>
    </location>
</feature>
<gene>
    <name evidence="8" type="ORF">THRCLA_05513</name>
</gene>
<feature type="domain" description="Arf-GAP" evidence="7">
    <location>
        <begin position="4"/>
        <end position="109"/>
    </location>
</feature>
<keyword evidence="3 5" id="KW-0863">Zinc-finger</keyword>
<name>A0A1V9ZVP0_9STRA</name>
<dbReference type="PROSITE" id="PS50106">
    <property type="entry name" value="PDZ"/>
    <property type="match status" value="1"/>
</dbReference>
<protein>
    <recommendedName>
        <fullName evidence="10">ADP-ribosylation factor GTPase-activating protein</fullName>
    </recommendedName>
</protein>
<sequence>MISPSRESSLRRVAGNDRCVDCNKVFPQWASVTFGVLLCLSCAGVHRSLGVHTSFVKSLTMDTWSSKDIALLEAGGNGKWNTVCLAAGIFELNAAEKYTSRVAMAYRKRMNMVANIPFSALNVLQDLEIPAPESLDVLNIPTTGRSSPVRRSSLASLDATNAYSGPPLRAMSEPLFHRNSLLPVRSPTSSALEIKCTLCEGIVQLANLDLHSQQCQAPMNADMEDIEFDAVLGNGTNANQPPPLGLSLSKDEDGDTIVSKIISGGDADIAGVMVGARVVGLNHVVMSKFDVIMQSLNVPRPITFRFRLRQRFTAYEVVVETQELGCTFQTSLYKQVIVSAVEPGASGDIAGIRVGSRVVLVNGESYQVASDLLRALLQAPRPLTLRLHRYDGVR</sequence>
<dbReference type="AlphaFoldDB" id="A0A1V9ZVP0"/>
<dbReference type="InterPro" id="IPR037278">
    <property type="entry name" value="ARFGAP/RecO"/>
</dbReference>
<keyword evidence="4" id="KW-0862">Zinc</keyword>
<dbReference type="Gene3D" id="1.10.220.150">
    <property type="entry name" value="Arf GTPase activating protein"/>
    <property type="match status" value="1"/>
</dbReference>
<evidence type="ECO:0000256" key="4">
    <source>
        <dbReference type="ARBA" id="ARBA00022833"/>
    </source>
</evidence>
<dbReference type="OrthoDB" id="983479at2759"/>
<dbReference type="InterPro" id="IPR001164">
    <property type="entry name" value="ArfGAP_dom"/>
</dbReference>
<dbReference type="EMBL" id="JNBS01001248">
    <property type="protein sequence ID" value="OQS02086.1"/>
    <property type="molecule type" value="Genomic_DNA"/>
</dbReference>
<dbReference type="PRINTS" id="PR00405">
    <property type="entry name" value="REVINTRACTNG"/>
</dbReference>
<keyword evidence="2" id="KW-0479">Metal-binding</keyword>
<dbReference type="GO" id="GO:0008270">
    <property type="term" value="F:zinc ion binding"/>
    <property type="evidence" value="ECO:0007669"/>
    <property type="project" value="UniProtKB-KW"/>
</dbReference>
<evidence type="ECO:0000256" key="5">
    <source>
        <dbReference type="PROSITE-ProRule" id="PRU00288"/>
    </source>
</evidence>
<dbReference type="GO" id="GO:0000139">
    <property type="term" value="C:Golgi membrane"/>
    <property type="evidence" value="ECO:0007669"/>
    <property type="project" value="GOC"/>
</dbReference>
<evidence type="ECO:0008006" key="10">
    <source>
        <dbReference type="Google" id="ProtNLM"/>
    </source>
</evidence>
<comment type="caution">
    <text evidence="8">The sequence shown here is derived from an EMBL/GenBank/DDBJ whole genome shotgun (WGS) entry which is preliminary data.</text>
</comment>
<accession>A0A1V9ZVP0</accession>
<dbReference type="Pfam" id="PF01412">
    <property type="entry name" value="ArfGap"/>
    <property type="match status" value="1"/>
</dbReference>
<dbReference type="Gene3D" id="2.30.42.10">
    <property type="match status" value="1"/>
</dbReference>
<dbReference type="GO" id="GO:0048205">
    <property type="term" value="P:COPI coating of Golgi vesicle"/>
    <property type="evidence" value="ECO:0007669"/>
    <property type="project" value="TreeGrafter"/>
</dbReference>
<dbReference type="GO" id="GO:0005096">
    <property type="term" value="F:GTPase activator activity"/>
    <property type="evidence" value="ECO:0007669"/>
    <property type="project" value="UniProtKB-KW"/>
</dbReference>
<organism evidence="8 9">
    <name type="scientific">Thraustotheca clavata</name>
    <dbReference type="NCBI Taxonomy" id="74557"/>
    <lineage>
        <taxon>Eukaryota</taxon>
        <taxon>Sar</taxon>
        <taxon>Stramenopiles</taxon>
        <taxon>Oomycota</taxon>
        <taxon>Saprolegniomycetes</taxon>
        <taxon>Saprolegniales</taxon>
        <taxon>Achlyaceae</taxon>
        <taxon>Thraustotheca</taxon>
    </lineage>
</organism>
<dbReference type="SMART" id="SM00228">
    <property type="entry name" value="PDZ"/>
    <property type="match status" value="2"/>
</dbReference>
<dbReference type="PROSITE" id="PS50115">
    <property type="entry name" value="ARFGAP"/>
    <property type="match status" value="1"/>
</dbReference>
<dbReference type="SUPFAM" id="SSF57863">
    <property type="entry name" value="ArfGap/RecO-like zinc finger"/>
    <property type="match status" value="1"/>
</dbReference>
<dbReference type="STRING" id="74557.A0A1V9ZVP0"/>
<dbReference type="PANTHER" id="PTHR45686">
    <property type="entry name" value="ADP-RIBOSYLATION FACTOR GTPASE ACTIVATING PROTEIN 3, ISOFORM H-RELATED"/>
    <property type="match status" value="1"/>
</dbReference>
<dbReference type="InterPro" id="IPR036034">
    <property type="entry name" value="PDZ_sf"/>
</dbReference>
<evidence type="ECO:0000259" key="6">
    <source>
        <dbReference type="PROSITE" id="PS50106"/>
    </source>
</evidence>
<dbReference type="InterPro" id="IPR038508">
    <property type="entry name" value="ArfGAP_dom_sf"/>
</dbReference>
<evidence type="ECO:0000313" key="9">
    <source>
        <dbReference type="Proteomes" id="UP000243217"/>
    </source>
</evidence>
<dbReference type="Proteomes" id="UP000243217">
    <property type="component" value="Unassembled WGS sequence"/>
</dbReference>
<keyword evidence="1" id="KW-0343">GTPase activation</keyword>
<evidence type="ECO:0000256" key="2">
    <source>
        <dbReference type="ARBA" id="ARBA00022723"/>
    </source>
</evidence>
<evidence type="ECO:0000313" key="8">
    <source>
        <dbReference type="EMBL" id="OQS02086.1"/>
    </source>
</evidence>
<dbReference type="InterPro" id="IPR001478">
    <property type="entry name" value="PDZ"/>
</dbReference>
<dbReference type="CDD" id="cd08830">
    <property type="entry name" value="ArfGap_ArfGap1"/>
    <property type="match status" value="1"/>
</dbReference>
<evidence type="ECO:0000256" key="1">
    <source>
        <dbReference type="ARBA" id="ARBA00022468"/>
    </source>
</evidence>
<dbReference type="PANTHER" id="PTHR45686:SF4">
    <property type="entry name" value="ADP-RIBOSYLATION FACTOR GTPASE ACTIVATING PROTEIN 3, ISOFORM H"/>
    <property type="match status" value="1"/>
</dbReference>
<evidence type="ECO:0000259" key="7">
    <source>
        <dbReference type="PROSITE" id="PS50115"/>
    </source>
</evidence>
<proteinExistence type="predicted"/>
<keyword evidence="9" id="KW-1185">Reference proteome</keyword>